<dbReference type="PANTHER" id="PTHR33215:SF13">
    <property type="entry name" value="PROTEIN DISTAL ANTENNA"/>
    <property type="match status" value="1"/>
</dbReference>
<dbReference type="InterPro" id="IPR002514">
    <property type="entry name" value="Transposase_8"/>
</dbReference>
<name>A0ABW4RS83_9ACTN</name>
<dbReference type="Pfam" id="PF01527">
    <property type="entry name" value="HTH_Tnp_1"/>
    <property type="match status" value="1"/>
</dbReference>
<sequence length="138" mass="15284">MIIIMARKNYSAEFRQQAVDLYESSPDATLKQIATDLGVSRGTLADWVKVLGSGVRTPGATPPSPAAPDGESTAARIARLEADNARLRADKARIETERDILRKAAKYFIPRATRVVLMVHRPVLRSSLCRRSRGVLRR</sequence>
<gene>
    <name evidence="2" type="ORF">ACFSCS_03140</name>
</gene>
<evidence type="ECO:0000256" key="1">
    <source>
        <dbReference type="SAM" id="Coils"/>
    </source>
</evidence>
<keyword evidence="3" id="KW-1185">Reference proteome</keyword>
<organism evidence="2 3">
    <name type="scientific">Luteococcus peritonei</name>
    <dbReference type="NCBI Taxonomy" id="88874"/>
    <lineage>
        <taxon>Bacteria</taxon>
        <taxon>Bacillati</taxon>
        <taxon>Actinomycetota</taxon>
        <taxon>Actinomycetes</taxon>
        <taxon>Propionibacteriales</taxon>
        <taxon>Propionibacteriaceae</taxon>
        <taxon>Luteococcus</taxon>
    </lineage>
</organism>
<dbReference type="SUPFAM" id="SSF46689">
    <property type="entry name" value="Homeodomain-like"/>
    <property type="match status" value="1"/>
</dbReference>
<dbReference type="RefSeq" id="WP_343872163.1">
    <property type="nucleotide sequence ID" value="NZ_BAAAIX010000007.1"/>
</dbReference>
<evidence type="ECO:0000313" key="3">
    <source>
        <dbReference type="Proteomes" id="UP001597326"/>
    </source>
</evidence>
<dbReference type="EMBL" id="JBHUFZ010000008">
    <property type="protein sequence ID" value="MFD1889181.1"/>
    <property type="molecule type" value="Genomic_DNA"/>
</dbReference>
<accession>A0ABW4RS83</accession>
<evidence type="ECO:0000313" key="2">
    <source>
        <dbReference type="EMBL" id="MFD1889181.1"/>
    </source>
</evidence>
<feature type="coiled-coil region" evidence="1">
    <location>
        <begin position="75"/>
        <end position="104"/>
    </location>
</feature>
<reference evidence="3" key="1">
    <citation type="journal article" date="2019" name="Int. J. Syst. Evol. Microbiol.">
        <title>The Global Catalogue of Microorganisms (GCM) 10K type strain sequencing project: providing services to taxonomists for standard genome sequencing and annotation.</title>
        <authorList>
            <consortium name="The Broad Institute Genomics Platform"/>
            <consortium name="The Broad Institute Genome Sequencing Center for Infectious Disease"/>
            <person name="Wu L."/>
            <person name="Ma J."/>
        </authorList>
    </citation>
    <scope>NUCLEOTIDE SEQUENCE [LARGE SCALE GENOMIC DNA]</scope>
    <source>
        <strain evidence="3">CAIM 431</strain>
    </source>
</reference>
<dbReference type="Gene3D" id="1.10.10.60">
    <property type="entry name" value="Homeodomain-like"/>
    <property type="match status" value="1"/>
</dbReference>
<proteinExistence type="predicted"/>
<keyword evidence="1" id="KW-0175">Coiled coil</keyword>
<dbReference type="PANTHER" id="PTHR33215">
    <property type="entry name" value="PROTEIN DISTAL ANTENNA"/>
    <property type="match status" value="1"/>
</dbReference>
<dbReference type="InterPro" id="IPR051839">
    <property type="entry name" value="RD_transcriptional_regulator"/>
</dbReference>
<comment type="caution">
    <text evidence="2">The sequence shown here is derived from an EMBL/GenBank/DDBJ whole genome shotgun (WGS) entry which is preliminary data.</text>
</comment>
<dbReference type="Proteomes" id="UP001597326">
    <property type="component" value="Unassembled WGS sequence"/>
</dbReference>
<dbReference type="InterPro" id="IPR009057">
    <property type="entry name" value="Homeodomain-like_sf"/>
</dbReference>
<protein>
    <submittedName>
        <fullName evidence="2">Transposase</fullName>
    </submittedName>
</protein>